<dbReference type="AlphaFoldDB" id="A0A0W0TJH4"/>
<evidence type="ECO:0000259" key="3">
    <source>
        <dbReference type="PROSITE" id="PS51371"/>
    </source>
</evidence>
<organism evidence="4 5">
    <name type="scientific">Legionella erythra</name>
    <dbReference type="NCBI Taxonomy" id="448"/>
    <lineage>
        <taxon>Bacteria</taxon>
        <taxon>Pseudomonadati</taxon>
        <taxon>Pseudomonadota</taxon>
        <taxon>Gammaproteobacteria</taxon>
        <taxon>Legionellales</taxon>
        <taxon>Legionellaceae</taxon>
        <taxon>Legionella</taxon>
    </lineage>
</organism>
<dbReference type="InterPro" id="IPR051257">
    <property type="entry name" value="Diverse_CBS-Domain"/>
</dbReference>
<feature type="domain" description="CBS" evidence="3">
    <location>
        <begin position="77"/>
        <end position="132"/>
    </location>
</feature>
<name>A0A0W0TJH4_LEGER</name>
<dbReference type="PATRIC" id="fig|448.7.peg.2099"/>
<dbReference type="Pfam" id="PF00571">
    <property type="entry name" value="CBS"/>
    <property type="match status" value="2"/>
</dbReference>
<proteinExistence type="predicted"/>
<reference evidence="4 5" key="1">
    <citation type="submission" date="2015-11" db="EMBL/GenBank/DDBJ databases">
        <title>Genomic analysis of 38 Legionella species identifies large and diverse effector repertoires.</title>
        <authorList>
            <person name="Burstein D."/>
            <person name="Amaro F."/>
            <person name="Zusman T."/>
            <person name="Lifshitz Z."/>
            <person name="Cohen O."/>
            <person name="Gilbert J.A."/>
            <person name="Pupko T."/>
            <person name="Shuman H.A."/>
            <person name="Segal G."/>
        </authorList>
    </citation>
    <scope>NUCLEOTIDE SEQUENCE [LARGE SCALE GENOMIC DNA]</scope>
    <source>
        <strain evidence="4 5">SE-32A-C8</strain>
    </source>
</reference>
<evidence type="ECO:0000313" key="5">
    <source>
        <dbReference type="Proteomes" id="UP000054773"/>
    </source>
</evidence>
<protein>
    <submittedName>
        <fullName evidence="4">CBS domain protein</fullName>
    </submittedName>
</protein>
<dbReference type="OrthoDB" id="9807125at2"/>
<keyword evidence="1 2" id="KW-0129">CBS domain</keyword>
<dbReference type="PROSITE" id="PS51371">
    <property type="entry name" value="CBS"/>
    <property type="match status" value="2"/>
</dbReference>
<evidence type="ECO:0000313" key="4">
    <source>
        <dbReference type="EMBL" id="KTC95706.1"/>
    </source>
</evidence>
<dbReference type="RefSeq" id="WP_058527144.1">
    <property type="nucleotide sequence ID" value="NZ_CAAAHY010000014.1"/>
</dbReference>
<dbReference type="InterPro" id="IPR000644">
    <property type="entry name" value="CBS_dom"/>
</dbReference>
<dbReference type="SMART" id="SM00116">
    <property type="entry name" value="CBS"/>
    <property type="match status" value="2"/>
</dbReference>
<evidence type="ECO:0000256" key="2">
    <source>
        <dbReference type="PROSITE-ProRule" id="PRU00703"/>
    </source>
</evidence>
<evidence type="ECO:0000256" key="1">
    <source>
        <dbReference type="ARBA" id="ARBA00023122"/>
    </source>
</evidence>
<dbReference type="PANTHER" id="PTHR43080">
    <property type="entry name" value="CBS DOMAIN-CONTAINING PROTEIN CBSX3, MITOCHONDRIAL"/>
    <property type="match status" value="1"/>
</dbReference>
<keyword evidence="5" id="KW-1185">Reference proteome</keyword>
<accession>A0A0W0TJH4</accession>
<dbReference type="SUPFAM" id="SSF54631">
    <property type="entry name" value="CBS-domain pair"/>
    <property type="match status" value="1"/>
</dbReference>
<dbReference type="InterPro" id="IPR046342">
    <property type="entry name" value="CBS_dom_sf"/>
</dbReference>
<gene>
    <name evidence="4" type="ORF">Lery_2001</name>
</gene>
<dbReference type="Proteomes" id="UP000054773">
    <property type="component" value="Unassembled WGS sequence"/>
</dbReference>
<dbReference type="PANTHER" id="PTHR43080:SF2">
    <property type="entry name" value="CBS DOMAIN-CONTAINING PROTEIN"/>
    <property type="match status" value="1"/>
</dbReference>
<dbReference type="EMBL" id="LNYA01000032">
    <property type="protein sequence ID" value="KTC95706.1"/>
    <property type="molecule type" value="Genomic_DNA"/>
</dbReference>
<sequence>MAELISSILPHPRRPIAFVEPQVSVCDCVTLMTDKDIGALVVRDNNELLGIVSERDIVRSCLNKNLLPEQVTAADIVYKDVSILAVNDTVEKAMEVITQTKRRHVLVKDKDELVAIISIGDVLFHLLEGKSRVIEHLENYIHM</sequence>
<dbReference type="STRING" id="448.Lery_2001"/>
<feature type="domain" description="CBS" evidence="3">
    <location>
        <begin position="12"/>
        <end position="69"/>
    </location>
</feature>
<dbReference type="Gene3D" id="3.10.580.10">
    <property type="entry name" value="CBS-domain"/>
    <property type="match status" value="1"/>
</dbReference>
<comment type="caution">
    <text evidence="4">The sequence shown here is derived from an EMBL/GenBank/DDBJ whole genome shotgun (WGS) entry which is preliminary data.</text>
</comment>